<organism evidence="1 2">
    <name type="scientific">Streptomyces beihaiensis</name>
    <dbReference type="NCBI Taxonomy" id="2984495"/>
    <lineage>
        <taxon>Bacteria</taxon>
        <taxon>Bacillati</taxon>
        <taxon>Actinomycetota</taxon>
        <taxon>Actinomycetes</taxon>
        <taxon>Kitasatosporales</taxon>
        <taxon>Streptomycetaceae</taxon>
        <taxon>Streptomyces</taxon>
    </lineage>
</organism>
<reference evidence="1" key="1">
    <citation type="submission" date="2022-10" db="EMBL/GenBank/DDBJ databases">
        <title>Streptomyces beihaiensis sp. nov., a chitin degrading actinobacterium, isolated from shrimp pond soil.</title>
        <authorList>
            <person name="Xie J."/>
            <person name="Shen N."/>
        </authorList>
    </citation>
    <scope>NUCLEOTIDE SEQUENCE</scope>
    <source>
        <strain evidence="1">GXMU-J5</strain>
    </source>
</reference>
<dbReference type="RefSeq" id="WP_266596217.1">
    <property type="nucleotide sequence ID" value="NZ_JAPHNL010000024.1"/>
</dbReference>
<dbReference type="GO" id="GO:0008168">
    <property type="term" value="F:methyltransferase activity"/>
    <property type="evidence" value="ECO:0007669"/>
    <property type="project" value="UniProtKB-KW"/>
</dbReference>
<comment type="caution">
    <text evidence="1">The sequence shown here is derived from an EMBL/GenBank/DDBJ whole genome shotgun (WGS) entry which is preliminary data.</text>
</comment>
<dbReference type="EMBL" id="JAPHNL010000024">
    <property type="protein sequence ID" value="MCX3058886.1"/>
    <property type="molecule type" value="Genomic_DNA"/>
</dbReference>
<accession>A0ABT3TPF4</accession>
<dbReference type="Proteomes" id="UP001163064">
    <property type="component" value="Unassembled WGS sequence"/>
</dbReference>
<protein>
    <submittedName>
        <fullName evidence="1">DNA methylase</fullName>
    </submittedName>
</protein>
<keyword evidence="1" id="KW-0489">Methyltransferase</keyword>
<keyword evidence="1" id="KW-0808">Transferase</keyword>
<name>A0ABT3TPF4_9ACTN</name>
<dbReference type="Gene3D" id="3.40.50.150">
    <property type="entry name" value="Vaccinia Virus protein VP39"/>
    <property type="match status" value="1"/>
</dbReference>
<evidence type="ECO:0000313" key="2">
    <source>
        <dbReference type="Proteomes" id="UP001163064"/>
    </source>
</evidence>
<dbReference type="GO" id="GO:0032259">
    <property type="term" value="P:methylation"/>
    <property type="evidence" value="ECO:0007669"/>
    <property type="project" value="UniProtKB-KW"/>
</dbReference>
<sequence length="230" mass="25047">MNHLRVLDLFCCAGGAGRGYQLAGFDVDGCDIADRPRYPFAYHRGDALEYLAHLTATGEIERYALVHASPPCQAGCALTVGTNQSQGWGGTHADLVTAARELLDATGLPYVLEQPNGRARIRKDVSLCGEMFHLGVIRHRNFELGRWATAAPVHPKHRGHVRGWRHGIYRDGPYVAAYGNGGGKATIAEMQQAMGITWTGVHEELTEAIPPAYTAWLGTAFLTARQEVLV</sequence>
<keyword evidence="2" id="KW-1185">Reference proteome</keyword>
<dbReference type="SUPFAM" id="SSF53335">
    <property type="entry name" value="S-adenosyl-L-methionine-dependent methyltransferases"/>
    <property type="match status" value="1"/>
</dbReference>
<gene>
    <name evidence="1" type="ORF">OFY01_03690</name>
</gene>
<dbReference type="InterPro" id="IPR029063">
    <property type="entry name" value="SAM-dependent_MTases_sf"/>
</dbReference>
<evidence type="ECO:0000313" key="1">
    <source>
        <dbReference type="EMBL" id="MCX3058886.1"/>
    </source>
</evidence>
<proteinExistence type="predicted"/>